<dbReference type="Pfam" id="PF20147">
    <property type="entry name" value="Crinkler"/>
    <property type="match status" value="1"/>
</dbReference>
<name>A0A015IZP4_RHIIW</name>
<dbReference type="EMBL" id="JEMT01026139">
    <property type="protein sequence ID" value="EXX59900.1"/>
    <property type="molecule type" value="Genomic_DNA"/>
</dbReference>
<keyword evidence="3" id="KW-0964">Secreted</keyword>
<dbReference type="GO" id="GO:0043657">
    <property type="term" value="C:host cell"/>
    <property type="evidence" value="ECO:0007669"/>
    <property type="project" value="UniProtKB-SubCell"/>
</dbReference>
<gene>
    <name evidence="5" type="ORF">RirG_184830</name>
</gene>
<dbReference type="InterPro" id="IPR045379">
    <property type="entry name" value="Crinkler_N"/>
</dbReference>
<feature type="domain" description="Crinkler effector protein N-terminal" evidence="4">
    <location>
        <begin position="12"/>
        <end position="116"/>
    </location>
</feature>
<dbReference type="Proteomes" id="UP000022910">
    <property type="component" value="Unassembled WGS sequence"/>
</dbReference>
<dbReference type="HOGENOM" id="CLU_1422106_0_0_1"/>
<dbReference type="AlphaFoldDB" id="A0A015IZP4"/>
<evidence type="ECO:0000259" key="4">
    <source>
        <dbReference type="Pfam" id="PF20147"/>
    </source>
</evidence>
<evidence type="ECO:0000256" key="3">
    <source>
        <dbReference type="ARBA" id="ARBA00022525"/>
    </source>
</evidence>
<evidence type="ECO:0000256" key="1">
    <source>
        <dbReference type="ARBA" id="ARBA00004340"/>
    </source>
</evidence>
<accession>A0A015IZP4</accession>
<comment type="subcellular location">
    <subcellularLocation>
        <location evidence="1">Host cell</location>
    </subcellularLocation>
    <subcellularLocation>
        <location evidence="2">Secreted</location>
    </subcellularLocation>
</comment>
<evidence type="ECO:0000313" key="5">
    <source>
        <dbReference type="EMBL" id="EXX59900.1"/>
    </source>
</evidence>
<reference evidence="5 6" key="1">
    <citation type="submission" date="2014-02" db="EMBL/GenBank/DDBJ databases">
        <title>Single nucleus genome sequencing reveals high similarity among nuclei of an endomycorrhizal fungus.</title>
        <authorList>
            <person name="Lin K."/>
            <person name="Geurts R."/>
            <person name="Zhang Z."/>
            <person name="Limpens E."/>
            <person name="Saunders D.G."/>
            <person name="Mu D."/>
            <person name="Pang E."/>
            <person name="Cao H."/>
            <person name="Cha H."/>
            <person name="Lin T."/>
            <person name="Zhou Q."/>
            <person name="Shang Y."/>
            <person name="Li Y."/>
            <person name="Ivanov S."/>
            <person name="Sharma T."/>
            <person name="Velzen R.V."/>
            <person name="Ruijter N.D."/>
            <person name="Aanen D.K."/>
            <person name="Win J."/>
            <person name="Kamoun S."/>
            <person name="Bisseling T."/>
            <person name="Huang S."/>
        </authorList>
    </citation>
    <scope>NUCLEOTIDE SEQUENCE [LARGE SCALE GENOMIC DNA]</scope>
    <source>
        <strain evidence="6">DAOM197198w</strain>
    </source>
</reference>
<comment type="caution">
    <text evidence="5">The sequence shown here is derived from an EMBL/GenBank/DDBJ whole genome shotgun (WGS) entry which is preliminary data.</text>
</comment>
<sequence>MGLPMYEEMDTITLNGIVKDLGIGSLFKTVINKNESIYDLKKAILWELRPMYQDIAAIGIQIWTVRIPKNDTRFERLKNDDETVENLLGGEHIRYAISKIKEHFSNLNEDDIHMVVLGKENWCAACDKEFKNKVESYEHEASDFHKIVDGQRIKPVQYDENELTEIVDDYLIYSSGDKDGSDQEKYNMEEL</sequence>
<protein>
    <recommendedName>
        <fullName evidence="4">Crinkler effector protein N-terminal domain-containing protein</fullName>
    </recommendedName>
</protein>
<organism evidence="5 6">
    <name type="scientific">Rhizophagus irregularis (strain DAOM 197198w)</name>
    <name type="common">Glomus intraradices</name>
    <dbReference type="NCBI Taxonomy" id="1432141"/>
    <lineage>
        <taxon>Eukaryota</taxon>
        <taxon>Fungi</taxon>
        <taxon>Fungi incertae sedis</taxon>
        <taxon>Mucoromycota</taxon>
        <taxon>Glomeromycotina</taxon>
        <taxon>Glomeromycetes</taxon>
        <taxon>Glomerales</taxon>
        <taxon>Glomeraceae</taxon>
        <taxon>Rhizophagus</taxon>
    </lineage>
</organism>
<dbReference type="OrthoDB" id="2351763at2759"/>
<evidence type="ECO:0000256" key="2">
    <source>
        <dbReference type="ARBA" id="ARBA00004613"/>
    </source>
</evidence>
<proteinExistence type="predicted"/>
<dbReference type="GO" id="GO:0005576">
    <property type="term" value="C:extracellular region"/>
    <property type="evidence" value="ECO:0007669"/>
    <property type="project" value="UniProtKB-SubCell"/>
</dbReference>
<keyword evidence="6" id="KW-1185">Reference proteome</keyword>
<evidence type="ECO:0000313" key="6">
    <source>
        <dbReference type="Proteomes" id="UP000022910"/>
    </source>
</evidence>